<name>A0A183DJU5_9BILA</name>
<proteinExistence type="predicted"/>
<dbReference type="Pfam" id="PF07647">
    <property type="entry name" value="SAM_2"/>
    <property type="match status" value="1"/>
</dbReference>
<dbReference type="InterPro" id="IPR013761">
    <property type="entry name" value="SAM/pointed_sf"/>
</dbReference>
<reference evidence="4" key="1">
    <citation type="submission" date="2016-06" db="UniProtKB">
        <authorList>
            <consortium name="WormBaseParasite"/>
        </authorList>
    </citation>
    <scope>IDENTIFICATION</scope>
</reference>
<dbReference type="InterPro" id="IPR001660">
    <property type="entry name" value="SAM"/>
</dbReference>
<reference evidence="2 3" key="2">
    <citation type="submission" date="2018-11" db="EMBL/GenBank/DDBJ databases">
        <authorList>
            <consortium name="Pathogen Informatics"/>
        </authorList>
    </citation>
    <scope>NUCLEOTIDE SEQUENCE [LARGE SCALE GENOMIC DNA]</scope>
</reference>
<accession>A0A183DJU5</accession>
<dbReference type="GO" id="GO:0005886">
    <property type="term" value="C:plasma membrane"/>
    <property type="evidence" value="ECO:0007669"/>
    <property type="project" value="TreeGrafter"/>
</dbReference>
<dbReference type="Gene3D" id="1.10.150.50">
    <property type="entry name" value="Transcription Factor, Ets-1"/>
    <property type="match status" value="1"/>
</dbReference>
<organism evidence="4">
    <name type="scientific">Gongylonema pulchrum</name>
    <dbReference type="NCBI Taxonomy" id="637853"/>
    <lineage>
        <taxon>Eukaryota</taxon>
        <taxon>Metazoa</taxon>
        <taxon>Ecdysozoa</taxon>
        <taxon>Nematoda</taxon>
        <taxon>Chromadorea</taxon>
        <taxon>Rhabditida</taxon>
        <taxon>Spirurina</taxon>
        <taxon>Spiruromorpha</taxon>
        <taxon>Spiruroidea</taxon>
        <taxon>Gongylonematidae</taxon>
        <taxon>Gongylonema</taxon>
    </lineage>
</organism>
<dbReference type="GO" id="GO:0006874">
    <property type="term" value="P:intracellular calcium ion homeostasis"/>
    <property type="evidence" value="ECO:0007669"/>
    <property type="project" value="TreeGrafter"/>
</dbReference>
<feature type="domain" description="SAM" evidence="1">
    <location>
        <begin position="40"/>
        <end position="75"/>
    </location>
</feature>
<dbReference type="PANTHER" id="PTHR15136:SF5">
    <property type="entry name" value="STROMAL INTERACTION MOLECULE HOMOLOG"/>
    <property type="match status" value="1"/>
</dbReference>
<sequence>MQLGGSDRAQRERVFHHNNDELITVDDMWEAWFASEERSWTTADLVKWLENSVRLPQYASIFIGMEIDGRSLPRLVFVL</sequence>
<gene>
    <name evidence="2" type="ORF">GPUH_LOCUS8985</name>
</gene>
<dbReference type="GO" id="GO:0005246">
    <property type="term" value="F:calcium channel regulator activity"/>
    <property type="evidence" value="ECO:0007669"/>
    <property type="project" value="InterPro"/>
</dbReference>
<dbReference type="EMBL" id="UYRT01027886">
    <property type="protein sequence ID" value="VDK66864.1"/>
    <property type="molecule type" value="Genomic_DNA"/>
</dbReference>
<dbReference type="PROSITE" id="PS50105">
    <property type="entry name" value="SAM_DOMAIN"/>
    <property type="match status" value="1"/>
</dbReference>
<dbReference type="WBParaSite" id="GPUH_0000899601-mRNA-1">
    <property type="protein sequence ID" value="GPUH_0000899601-mRNA-1"/>
    <property type="gene ID" value="GPUH_0000899601"/>
</dbReference>
<keyword evidence="3" id="KW-1185">Reference proteome</keyword>
<protein>
    <submittedName>
        <fullName evidence="4">SAM domain-containing protein</fullName>
    </submittedName>
</protein>
<dbReference type="GO" id="GO:0002115">
    <property type="term" value="P:store-operated calcium entry"/>
    <property type="evidence" value="ECO:0007669"/>
    <property type="project" value="TreeGrafter"/>
</dbReference>
<dbReference type="OrthoDB" id="9986177at2759"/>
<evidence type="ECO:0000259" key="1">
    <source>
        <dbReference type="PROSITE" id="PS50105"/>
    </source>
</evidence>
<evidence type="ECO:0000313" key="4">
    <source>
        <dbReference type="WBParaSite" id="GPUH_0000899601-mRNA-1"/>
    </source>
</evidence>
<dbReference type="PANTHER" id="PTHR15136">
    <property type="entry name" value="STROMAL INTERACTION MOLECULE HOMOLOG"/>
    <property type="match status" value="1"/>
</dbReference>
<dbReference type="Proteomes" id="UP000271098">
    <property type="component" value="Unassembled WGS sequence"/>
</dbReference>
<dbReference type="SUPFAM" id="SSF47769">
    <property type="entry name" value="SAM/Pointed domain"/>
    <property type="match status" value="1"/>
</dbReference>
<dbReference type="InterPro" id="IPR037608">
    <property type="entry name" value="STIM1/2"/>
</dbReference>
<dbReference type="GO" id="GO:0005783">
    <property type="term" value="C:endoplasmic reticulum"/>
    <property type="evidence" value="ECO:0007669"/>
    <property type="project" value="TreeGrafter"/>
</dbReference>
<dbReference type="Gene3D" id="1.10.238.180">
    <property type="match status" value="1"/>
</dbReference>
<dbReference type="GO" id="GO:0005509">
    <property type="term" value="F:calcium ion binding"/>
    <property type="evidence" value="ECO:0007669"/>
    <property type="project" value="TreeGrafter"/>
</dbReference>
<dbReference type="AlphaFoldDB" id="A0A183DJU5"/>
<evidence type="ECO:0000313" key="3">
    <source>
        <dbReference type="Proteomes" id="UP000271098"/>
    </source>
</evidence>
<evidence type="ECO:0000313" key="2">
    <source>
        <dbReference type="EMBL" id="VDK66864.1"/>
    </source>
</evidence>